<evidence type="ECO:0000256" key="5">
    <source>
        <dbReference type="ARBA" id="ARBA00022723"/>
    </source>
</evidence>
<keyword evidence="9" id="KW-1185">Reference proteome</keyword>
<evidence type="ECO:0000259" key="7">
    <source>
        <dbReference type="Pfam" id="PF18102"/>
    </source>
</evidence>
<feature type="region of interest" description="Disordered" evidence="6">
    <location>
        <begin position="800"/>
        <end position="845"/>
    </location>
</feature>
<feature type="compositionally biased region" description="Basic and acidic residues" evidence="6">
    <location>
        <begin position="888"/>
        <end position="900"/>
    </location>
</feature>
<feature type="compositionally biased region" description="Polar residues" evidence="6">
    <location>
        <begin position="800"/>
        <end position="814"/>
    </location>
</feature>
<dbReference type="Gene3D" id="3.30.390.130">
    <property type="match status" value="1"/>
</dbReference>
<dbReference type="GO" id="GO:0046872">
    <property type="term" value="F:metal ion binding"/>
    <property type="evidence" value="ECO:0007669"/>
    <property type="project" value="UniProtKB-KW"/>
</dbReference>
<name>A0AAV1GSS1_XYRNO</name>
<keyword evidence="5" id="KW-0479">Metal-binding</keyword>
<gene>
    <name evidence="8" type="ORF">XNOV1_A017452</name>
</gene>
<evidence type="ECO:0000256" key="3">
    <source>
        <dbReference type="ARBA" id="ARBA00012483"/>
    </source>
</evidence>
<evidence type="ECO:0000256" key="1">
    <source>
        <dbReference type="ARBA" id="ARBA00000900"/>
    </source>
</evidence>
<keyword evidence="4" id="KW-0808">Transferase</keyword>
<dbReference type="InterPro" id="IPR035979">
    <property type="entry name" value="RBD_domain_sf"/>
</dbReference>
<dbReference type="InterPro" id="IPR039396">
    <property type="entry name" value="Deltex_C"/>
</dbReference>
<proteinExistence type="predicted"/>
<evidence type="ECO:0000256" key="2">
    <source>
        <dbReference type="ARBA" id="ARBA00004906"/>
    </source>
</evidence>
<feature type="region of interest" description="Disordered" evidence="6">
    <location>
        <begin position="160"/>
        <end position="253"/>
    </location>
</feature>
<feature type="compositionally biased region" description="Polar residues" evidence="6">
    <location>
        <begin position="611"/>
        <end position="620"/>
    </location>
</feature>
<dbReference type="EC" id="2.3.2.27" evidence="3"/>
<dbReference type="InterPro" id="IPR039398">
    <property type="entry name" value="Deltex_fam"/>
</dbReference>
<dbReference type="AlphaFoldDB" id="A0AAV1GSS1"/>
<dbReference type="GO" id="GO:0061630">
    <property type="term" value="F:ubiquitin protein ligase activity"/>
    <property type="evidence" value="ECO:0007669"/>
    <property type="project" value="UniProtKB-EC"/>
</dbReference>
<dbReference type="EMBL" id="OY660879">
    <property type="protein sequence ID" value="CAJ1076240.1"/>
    <property type="molecule type" value="Genomic_DNA"/>
</dbReference>
<comment type="catalytic activity">
    <reaction evidence="1">
        <text>S-ubiquitinyl-[E2 ubiquitin-conjugating enzyme]-L-cysteine + [acceptor protein]-L-lysine = [E2 ubiquitin-conjugating enzyme]-L-cysteine + N(6)-ubiquitinyl-[acceptor protein]-L-lysine.</text>
        <dbReference type="EC" id="2.3.2.27"/>
    </reaction>
</comment>
<dbReference type="Pfam" id="PF23085">
    <property type="entry name" value="RRM_PARP14_3"/>
    <property type="match status" value="1"/>
</dbReference>
<evidence type="ECO:0000256" key="6">
    <source>
        <dbReference type="SAM" id="MobiDB-lite"/>
    </source>
</evidence>
<dbReference type="SUPFAM" id="SSF54928">
    <property type="entry name" value="RNA-binding domain, RBD"/>
    <property type="match status" value="1"/>
</dbReference>
<comment type="pathway">
    <text evidence="2">Protein modification; protein ubiquitination.</text>
</comment>
<organism evidence="8 9">
    <name type="scientific">Xyrichtys novacula</name>
    <name type="common">Pearly razorfish</name>
    <name type="synonym">Hemipteronotus novacula</name>
    <dbReference type="NCBI Taxonomy" id="13765"/>
    <lineage>
        <taxon>Eukaryota</taxon>
        <taxon>Metazoa</taxon>
        <taxon>Chordata</taxon>
        <taxon>Craniata</taxon>
        <taxon>Vertebrata</taxon>
        <taxon>Euteleostomi</taxon>
        <taxon>Actinopterygii</taxon>
        <taxon>Neopterygii</taxon>
        <taxon>Teleostei</taxon>
        <taxon>Neoteleostei</taxon>
        <taxon>Acanthomorphata</taxon>
        <taxon>Eupercaria</taxon>
        <taxon>Labriformes</taxon>
        <taxon>Labridae</taxon>
        <taxon>Xyrichtys</taxon>
    </lineage>
</organism>
<sequence length="1106" mass="121064">MAELGRTVRVSGLPTDIEDNILRDKLLIYFLRRKNGGGEIESVTIIKATPVCALITFEDSGVAQGVIQHGRHILEVNEKRHEVIVTEHQESLDPEKVILSLSATVDCSQLPGGMSALKSLQKSHPDIQINRRTTEELCTLHGAYSKVQAALAQLLGHPGGLKSAEKKDSDQPANSGPSFVHIPHKPDTHESDQNSKPRKQRYLREKDHNGRLTDEYRSSSSRPLTSAGYGWEDTSQSEGAASQNPERHTTPEEDFSLIVDADMFQYLKRHCRNEYQKILSQYGVDLVDVTNQGLTTLFLHVSTGDVEDGPAQEQMKLAKISISRLYQENEYKIRRAQIPKTCLSLKGGLQRAMENLSVRLPKLLLNEDEQNVYVIGSSSDVSEAKQFLILDHGEEKEDLASVPKYPLYDSGTPSHADVQRFTLTSSSRVDPAEDRLDQLLRSEEDERRDEGSKRYKLAARFKDSGLAALGNRPTDFSLRGLSSPRKQANNGPMLGHDVLSEAADTLGGGVLRATAQNTGEDILFRSLDPLTPLVSVKNKTSLNSHLADTRPKSLTSPHGTTQSTLSGSSLGPPAGSGSSLKRASSFSGTPQQKAQIIGRKSQEDPGKTRTRSSSFSNQTGGHKQEVYIAEITVSSMMWQHIKAAYGTRVDDLTSDVQMKESSSKGGTDLTLTLRGATWSIVSSCQQGLQKLVDSVSVDFNLLELKLSELGTNSADETLQACCAEVQRQYKKVTVQVFSTSLFVFGPKKLCSLVVAALREVFSPNPERHGCSSLPAFNRDSSILVQTNEHHDARLQTFSNPQTIHENHASQTDGTGFSLERGTNHRSEPQETEGVNGSTSQPLVKKNPVIKEKVKVVGMAEKSGQKALTEMNSRESHDDGAESRMTASTDKDVVNLQREKTPNSSLKDNIQQSQKDTLEESAAGGLGCICVCGESDESMTKTKCGATFCSKCLKTVHTQCKVCCETEPTPQGIRGKMKFSKINIKIPGHKKDSAIKVTYTIPDGIQGSGHPSPGKAFSGGRFESFFPDCEETRRLLPRLEKAFKKGLTFSVVETEQGAKVTWDCIPHKTTTLGGKSGCGYPDSTYLSRLSEVLTNQGIEDPTVKSSE</sequence>
<reference evidence="8" key="1">
    <citation type="submission" date="2023-08" db="EMBL/GenBank/DDBJ databases">
        <authorList>
            <person name="Alioto T."/>
            <person name="Alioto T."/>
            <person name="Gomez Garrido J."/>
        </authorList>
    </citation>
    <scope>NUCLEOTIDE SEQUENCE</scope>
</reference>
<dbReference type="GO" id="GO:0016567">
    <property type="term" value="P:protein ubiquitination"/>
    <property type="evidence" value="ECO:0007669"/>
    <property type="project" value="InterPro"/>
</dbReference>
<feature type="compositionally biased region" description="Basic and acidic residues" evidence="6">
    <location>
        <begin position="871"/>
        <end position="881"/>
    </location>
</feature>
<dbReference type="GO" id="GO:0007219">
    <property type="term" value="P:Notch signaling pathway"/>
    <property type="evidence" value="ECO:0007669"/>
    <property type="project" value="InterPro"/>
</dbReference>
<protein>
    <recommendedName>
        <fullName evidence="3">RING-type E3 ubiquitin transferase</fullName>
        <ecNumber evidence="3">2.3.2.27</ecNumber>
    </recommendedName>
</protein>
<evidence type="ECO:0000313" key="9">
    <source>
        <dbReference type="Proteomes" id="UP001178508"/>
    </source>
</evidence>
<feature type="compositionally biased region" description="Basic and acidic residues" evidence="6">
    <location>
        <begin position="184"/>
        <end position="195"/>
    </location>
</feature>
<feature type="domain" description="Deltex C-terminal" evidence="7">
    <location>
        <begin position="973"/>
        <end position="1097"/>
    </location>
</feature>
<feature type="compositionally biased region" description="Polar residues" evidence="6">
    <location>
        <begin position="233"/>
        <end position="244"/>
    </location>
</feature>
<feature type="compositionally biased region" description="Low complexity" evidence="6">
    <location>
        <begin position="559"/>
        <end position="580"/>
    </location>
</feature>
<dbReference type="Gene3D" id="3.30.70.330">
    <property type="match status" value="1"/>
</dbReference>
<dbReference type="GO" id="GO:0003676">
    <property type="term" value="F:nucleic acid binding"/>
    <property type="evidence" value="ECO:0007669"/>
    <property type="project" value="InterPro"/>
</dbReference>
<accession>A0AAV1GSS1</accession>
<dbReference type="InterPro" id="IPR039399">
    <property type="entry name" value="Deltex_C_sf"/>
</dbReference>
<feature type="compositionally biased region" description="Polar residues" evidence="6">
    <location>
        <begin position="581"/>
        <end position="594"/>
    </location>
</feature>
<feature type="compositionally biased region" description="Polar residues" evidence="6">
    <location>
        <begin position="543"/>
        <end position="558"/>
    </location>
</feature>
<feature type="compositionally biased region" description="Basic and acidic residues" evidence="6">
    <location>
        <begin position="202"/>
        <end position="217"/>
    </location>
</feature>
<feature type="region of interest" description="Disordered" evidence="6">
    <location>
        <begin position="543"/>
        <end position="620"/>
    </location>
</feature>
<feature type="region of interest" description="Disordered" evidence="6">
    <location>
        <begin position="472"/>
        <end position="491"/>
    </location>
</feature>
<dbReference type="PANTHER" id="PTHR12622">
    <property type="entry name" value="DELTEX-RELATED"/>
    <property type="match status" value="1"/>
</dbReference>
<dbReference type="Proteomes" id="UP001178508">
    <property type="component" value="Chromosome 16"/>
</dbReference>
<evidence type="ECO:0000313" key="8">
    <source>
        <dbReference type="EMBL" id="CAJ1076240.1"/>
    </source>
</evidence>
<evidence type="ECO:0000256" key="4">
    <source>
        <dbReference type="ARBA" id="ARBA00022679"/>
    </source>
</evidence>
<feature type="compositionally biased region" description="Polar residues" evidence="6">
    <location>
        <begin position="832"/>
        <end position="841"/>
    </location>
</feature>
<dbReference type="InterPro" id="IPR012677">
    <property type="entry name" value="Nucleotide-bd_a/b_plait_sf"/>
</dbReference>
<feature type="region of interest" description="Disordered" evidence="6">
    <location>
        <begin position="861"/>
        <end position="916"/>
    </location>
</feature>
<dbReference type="Pfam" id="PF18102">
    <property type="entry name" value="DTC"/>
    <property type="match status" value="1"/>
</dbReference>
<feature type="compositionally biased region" description="Polar residues" evidence="6">
    <location>
        <begin position="901"/>
        <end position="914"/>
    </location>
</feature>